<keyword evidence="8" id="KW-1133">Transmembrane helix</keyword>
<feature type="repeat" description="RCC1" evidence="13">
    <location>
        <begin position="264"/>
        <end position="330"/>
    </location>
</feature>
<evidence type="ECO:0000313" key="17">
    <source>
        <dbReference type="EMBL" id="TIC25082.1"/>
    </source>
</evidence>
<evidence type="ECO:0000256" key="9">
    <source>
        <dbReference type="ARBA" id="ARBA00023054"/>
    </source>
</evidence>
<evidence type="ECO:0000256" key="7">
    <source>
        <dbReference type="ARBA" id="ARBA00022927"/>
    </source>
</evidence>
<dbReference type="Gene3D" id="1.25.40.20">
    <property type="entry name" value="Ankyrin repeat-containing domain"/>
    <property type="match status" value="1"/>
</dbReference>
<dbReference type="PROSITE" id="PS50012">
    <property type="entry name" value="RCC1_3"/>
    <property type="match status" value="2"/>
</dbReference>
<dbReference type="Pfam" id="PF12796">
    <property type="entry name" value="Ank_2"/>
    <property type="match status" value="1"/>
</dbReference>
<evidence type="ECO:0000259" key="16">
    <source>
        <dbReference type="PROSITE" id="PS50097"/>
    </source>
</evidence>
<dbReference type="InterPro" id="IPR036610">
    <property type="entry name" value="PEBP-like_sf"/>
</dbReference>
<dbReference type="Gene3D" id="3.90.280.10">
    <property type="entry name" value="PEBP-like"/>
    <property type="match status" value="1"/>
</dbReference>
<dbReference type="SUPFAM" id="SSF58038">
    <property type="entry name" value="SNARE fusion complex"/>
    <property type="match status" value="1"/>
</dbReference>
<keyword evidence="6" id="KW-0812">Transmembrane</keyword>
<dbReference type="PROSITE" id="PS50097">
    <property type="entry name" value="BTB"/>
    <property type="match status" value="2"/>
</dbReference>
<feature type="repeat" description="RCC1" evidence="13">
    <location>
        <begin position="146"/>
        <end position="210"/>
    </location>
</feature>
<dbReference type="InterPro" id="IPR010989">
    <property type="entry name" value="SNARE"/>
</dbReference>
<feature type="domain" description="BTB" evidence="16">
    <location>
        <begin position="593"/>
        <end position="667"/>
    </location>
</feature>
<dbReference type="Gene3D" id="2.130.10.30">
    <property type="entry name" value="Regulator of chromosome condensation 1/beta-lactamase-inhibitor protein II"/>
    <property type="match status" value="1"/>
</dbReference>
<feature type="region of interest" description="Disordered" evidence="15">
    <location>
        <begin position="985"/>
        <end position="1052"/>
    </location>
</feature>
<dbReference type="SUPFAM" id="SSF48403">
    <property type="entry name" value="Ankyrin repeat"/>
    <property type="match status" value="1"/>
</dbReference>
<keyword evidence="10" id="KW-0472">Membrane</keyword>
<evidence type="ECO:0000313" key="18">
    <source>
        <dbReference type="Proteomes" id="UP000305647"/>
    </source>
</evidence>
<dbReference type="FunFam" id="1.20.5.110:FF:000002">
    <property type="entry name" value="Vesicle transport through interaction with t-SNAREsB"/>
    <property type="match status" value="1"/>
</dbReference>
<reference evidence="17 18" key="1">
    <citation type="submission" date="2019-03" db="EMBL/GenBank/DDBJ databases">
        <title>Sequencing 25 genomes of Wallemia mellicola.</title>
        <authorList>
            <person name="Gostincar C."/>
        </authorList>
    </citation>
    <scope>NUCLEOTIDE SEQUENCE [LARGE SCALE GENOMIC DNA]</scope>
    <source>
        <strain evidence="17 18">EXF-8738</strain>
    </source>
</reference>
<evidence type="ECO:0000256" key="4">
    <source>
        <dbReference type="ARBA" id="ARBA00007261"/>
    </source>
</evidence>
<dbReference type="SUPFAM" id="SSF49777">
    <property type="entry name" value="PEBP-like"/>
    <property type="match status" value="1"/>
</dbReference>
<dbReference type="Pfam" id="PF13540">
    <property type="entry name" value="RCC1_2"/>
    <property type="match status" value="1"/>
</dbReference>
<dbReference type="PANTHER" id="PTHR11851">
    <property type="entry name" value="METALLOPROTEASE"/>
    <property type="match status" value="1"/>
</dbReference>
<dbReference type="Pfam" id="PF05193">
    <property type="entry name" value="Peptidase_M16_C"/>
    <property type="match status" value="1"/>
</dbReference>
<evidence type="ECO:0000256" key="14">
    <source>
        <dbReference type="SAM" id="Coils"/>
    </source>
</evidence>
<name>A0A4T0QK44_9BASI</name>
<dbReference type="Gene3D" id="3.30.710.10">
    <property type="entry name" value="Potassium Channel Kv1.1, Chain A"/>
    <property type="match status" value="2"/>
</dbReference>
<evidence type="ECO:0000256" key="12">
    <source>
        <dbReference type="ARBA" id="ARBA00032315"/>
    </source>
</evidence>
<dbReference type="InterPro" id="IPR011765">
    <property type="entry name" value="Pept_M16_N"/>
</dbReference>
<sequence>MNPLFYYLLQKDINNFKNALETSTKPSSLSKSWQSSTEQRYDVNMRDERGRTVLHLIATMEDNRQLEFAKSALSQVNINVNLQDAESGWTALHRGIYSASLGFVRLLLSRDDVDLSIKDREGYTAFDLYNLTVDDAYPDPHHSARSELYTWGANRNYVLGNTHGNDRQLPERISVERQNQDELIGQEMFRYLDIKKVFMSKNHTGIMTDEEYNNIRFCGFGNNGRLGRSVHTQHTFDTVSPSLPFKVADMALGPDHSLLISTEGHVYSFGSNKYQQLGYSVDAPVSQHAKFASTSDPFQTTPKRIVGVLKREVMEGISAGKTASACWKADSLFTWGTNEGHLGYDQNSTPVQSAPRKVTSIKQNVIDVVISDRSMGVLLENGDLICFYNNAYIKVNFTHFKSDKIKASAANIKPTITKVKCSSNTIVNKDYKDFDVGPNGTVILCTQAGSVFIKNAKTTLESIPSGWKENSKVKSSKFSRIPYLHRVSTVYTSDSGAFAALRNPPSHHQIFSGGCTIGSEIEKNMYLGHGDEEVDLQVEGKVHVEIDDDDSHPEDEDDDVGEKILECKKYFQKISQSRDNVDVDYSDTHVGAFDMKLLLNDGGVIPIHKAIYAARSPILRTLIEGTEVNNHIPNGFNVDKNILRFHDELSHPLALFILNKYIYTDSLLPIWDPRIEPSLRELIPHDQVVIVRDTLKVLSKALKMSTLEPYLDRLVVRDVPKTLHNDLQERLKSGVPTGDVRLNFMENKSIIVDSVLLKSRIGFFSAMFNDNIWTIDRRSGNELIDIDLSNMRLEIFTYITKYIYGHTESTVFADVAAGHAKEYIDIIFEVLQYANELMIDKMKLICAATIRPFITLNTAQDIAERANYLECHELVDSIMEDLTTQLESALEKHALDDLSDELLNVLNGHIRKRQDEHSPIRQVYQALLDVMVESNREWLNDQDIPQPILQTHIKYWNKTSSRSPKFGPSSYGRSLIMSPTNALRAHASPPVTPDIAPLSLTSTANIPPIDDIFDMDDDKPMTNTPGTPASGVGSRGGPSPWQNQVGSTESAKVHDFRSIVESEAANTPVKTYSQSPLAGAGFGIGKLSQKEKRRLQQERERQEKVSVSASPGSSTPAWRVPERRTSAWNVASNVGNSPSSSQQISKPPRTDVIVPTREKGKKISSHGNAWSQAPAFASPPVATPEVALSTSLADNSFEAIQIEQLGLSSQSASTTKKKSMIEIQNEEKEREEEQAFLKWWEEEERRTKEAMGLNYQRPIPAGKLPVYDLALEVLAEDKKRVQRELQQLRSDKRERNAVDQKEYEKRIKLLEILEGSNDPEVRYNFENGNVDMSKPYYRYLAEKDFLRGGRKDKLLERLHQMNVVPDVVPPFTPSVELVLDFPKDEQAEGESAVRPVIAGSFVRPGLSFDKPSIGIKIFDGRESLYSLLIVDPDVPDADNEKYTNYLHFLKSNLKLSANTTKEELEKQLENYENIIDTVSNKLYTDISAQSGLERKSTLRWLQNELNEADDILTQIEFEIPSLAAEFKDHYQSKLRSNKSTLSKLKDETGRLLDSSDRHELLAGSSDSPYYDDQQERQDLLLDADRMDNTNARLENSHRIALDTEDVGAEILRNLRQQREQIENTHNTLGEADTVLWGKFILIRRSSQLTTLPNKIRVASDPAAGHFNSLGVYLHAGSRIEKPEYSGISHIIDKLAFKSTQNRDEETISNQITALGGQFMCSSSRETIMYQSAIFKKDLSAAMDILSDTIRNPNLSEEELDFQRQSAFWEIKEIYSKPDMILPELVHHTAYKNNTLGNPLLCPEERLNEITPTLVQNYLNDWFRPDRIVIAGCGIDHNQLVELSEKHFGDMKALTPLDQENANKSATYTGGDLYIEDNTQDMTHIYIAFEGIGIDDDDVYAIAVLQMLLGGGGSFSAGGPGKGMYSRCYTHVLNYHYAVDYCASFHHCYADSGLFGISAVVLPGYNSKIVDILARELTLLTLPPYLGGINQVELDRSKNQLKSSLMMALESRLVQVEDLGRQVQINDRRVSIEEMCEKIDHVDLETIRRVAIRILRPEKGDLNNGKGSGEPTVVAQGPLKGIKDIRRTLKNYGLGG</sequence>
<dbReference type="Pfam" id="PF05008">
    <property type="entry name" value="V-SNARE"/>
    <property type="match status" value="1"/>
</dbReference>
<evidence type="ECO:0000256" key="2">
    <source>
        <dbReference type="ARBA" id="ARBA00004211"/>
    </source>
</evidence>
<comment type="subcellular location">
    <subcellularLocation>
        <location evidence="2">Membrane</location>
        <topology evidence="2">Single-pass type IV membrane protein</topology>
    </subcellularLocation>
</comment>
<keyword evidence="9 14" id="KW-0175">Coiled coil</keyword>
<comment type="similarity">
    <text evidence="3">Belongs to the VTI1 family.</text>
</comment>
<dbReference type="InterPro" id="IPR000210">
    <property type="entry name" value="BTB/POZ_dom"/>
</dbReference>
<dbReference type="GO" id="GO:0046872">
    <property type="term" value="F:metal ion binding"/>
    <property type="evidence" value="ECO:0007669"/>
    <property type="project" value="InterPro"/>
</dbReference>
<dbReference type="InterPro" id="IPR050361">
    <property type="entry name" value="MPP/UQCRC_Complex"/>
</dbReference>
<dbReference type="EMBL" id="SPRO01000062">
    <property type="protein sequence ID" value="TIC25082.1"/>
    <property type="molecule type" value="Genomic_DNA"/>
</dbReference>
<feature type="domain" description="BTB" evidence="16">
    <location>
        <begin position="738"/>
        <end position="804"/>
    </location>
</feature>
<dbReference type="InterPro" id="IPR002110">
    <property type="entry name" value="Ankyrin_rpt"/>
</dbReference>
<evidence type="ECO:0000256" key="3">
    <source>
        <dbReference type="ARBA" id="ARBA00006108"/>
    </source>
</evidence>
<feature type="coiled-coil region" evidence="14">
    <location>
        <begin position="1576"/>
        <end position="1631"/>
    </location>
</feature>
<evidence type="ECO:0000256" key="6">
    <source>
        <dbReference type="ARBA" id="ARBA00022692"/>
    </source>
</evidence>
<comment type="caution">
    <text evidence="17">The sequence shown here is derived from an EMBL/GenBank/DDBJ whole genome shotgun (WGS) entry which is preliminary data.</text>
</comment>
<keyword evidence="5" id="KW-0813">Transport</keyword>
<dbReference type="InterPro" id="IPR007705">
    <property type="entry name" value="Vesicle_trsprt_v-SNARE_N"/>
</dbReference>
<evidence type="ECO:0000256" key="10">
    <source>
        <dbReference type="ARBA" id="ARBA00023136"/>
    </source>
</evidence>
<evidence type="ECO:0000256" key="11">
    <source>
        <dbReference type="ARBA" id="ARBA00030006"/>
    </source>
</evidence>
<dbReference type="InterPro" id="IPR000408">
    <property type="entry name" value="Reg_chr_condens"/>
</dbReference>
<feature type="compositionally biased region" description="Polar residues" evidence="15">
    <location>
        <begin position="1065"/>
        <end position="1076"/>
    </location>
</feature>
<feature type="compositionally biased region" description="Polar residues" evidence="15">
    <location>
        <begin position="1040"/>
        <end position="1050"/>
    </location>
</feature>
<comment type="similarity">
    <text evidence="4">Belongs to the peptidase M16 family.</text>
</comment>
<dbReference type="CDD" id="cd15862">
    <property type="entry name" value="SNARE_Vti1"/>
    <property type="match status" value="1"/>
</dbReference>
<dbReference type="Gene3D" id="3.30.830.10">
    <property type="entry name" value="Metalloenzyme, LuxS/M16 peptidase-like"/>
    <property type="match status" value="2"/>
</dbReference>
<dbReference type="Proteomes" id="UP000305647">
    <property type="component" value="Unassembled WGS sequence"/>
</dbReference>
<gene>
    <name evidence="17" type="ORF">E3Q10_03865</name>
</gene>
<dbReference type="InterPro" id="IPR001431">
    <property type="entry name" value="Pept_M16_Zn_BS"/>
</dbReference>
<dbReference type="InterPro" id="IPR011249">
    <property type="entry name" value="Metalloenz_LuxS/M16"/>
</dbReference>
<evidence type="ECO:0000256" key="13">
    <source>
        <dbReference type="PROSITE-ProRule" id="PRU00235"/>
    </source>
</evidence>
<dbReference type="InterPro" id="IPR036770">
    <property type="entry name" value="Ankyrin_rpt-contain_sf"/>
</dbReference>
<dbReference type="GO" id="GO:0016020">
    <property type="term" value="C:membrane"/>
    <property type="evidence" value="ECO:0007669"/>
    <property type="project" value="UniProtKB-SubCell"/>
</dbReference>
<feature type="coiled-coil region" evidence="14">
    <location>
        <begin position="1450"/>
        <end position="1481"/>
    </location>
</feature>
<proteinExistence type="inferred from homology"/>
<keyword evidence="7" id="KW-0653">Protein transport</keyword>
<dbReference type="PANTHER" id="PTHR11851:SF49">
    <property type="entry name" value="MITOCHONDRIAL-PROCESSING PEPTIDASE SUBUNIT ALPHA"/>
    <property type="match status" value="1"/>
</dbReference>
<feature type="coiled-coil region" evidence="14">
    <location>
        <begin position="1271"/>
        <end position="1298"/>
    </location>
</feature>
<dbReference type="Gene3D" id="1.20.5.110">
    <property type="match status" value="1"/>
</dbReference>
<dbReference type="GO" id="GO:0006627">
    <property type="term" value="P:protein processing involved in protein targeting to mitochondrion"/>
    <property type="evidence" value="ECO:0007669"/>
    <property type="project" value="TreeGrafter"/>
</dbReference>
<dbReference type="GO" id="GO:0006886">
    <property type="term" value="P:intracellular protein transport"/>
    <property type="evidence" value="ECO:0007669"/>
    <property type="project" value="InterPro"/>
</dbReference>
<evidence type="ECO:0000256" key="15">
    <source>
        <dbReference type="SAM" id="MobiDB-lite"/>
    </source>
</evidence>
<organism evidence="17 18">
    <name type="scientific">Wallemia mellicola</name>
    <dbReference type="NCBI Taxonomy" id="1708541"/>
    <lineage>
        <taxon>Eukaryota</taxon>
        <taxon>Fungi</taxon>
        <taxon>Dikarya</taxon>
        <taxon>Basidiomycota</taxon>
        <taxon>Wallemiomycotina</taxon>
        <taxon>Wallemiomycetes</taxon>
        <taxon>Wallemiales</taxon>
        <taxon>Wallemiaceae</taxon>
        <taxon>Wallemia</taxon>
    </lineage>
</organism>
<dbReference type="GO" id="GO:0004222">
    <property type="term" value="F:metalloendopeptidase activity"/>
    <property type="evidence" value="ECO:0007669"/>
    <property type="project" value="InterPro"/>
</dbReference>
<feature type="compositionally biased region" description="Polar residues" evidence="15">
    <location>
        <begin position="1105"/>
        <end position="1116"/>
    </location>
</feature>
<evidence type="ECO:0000256" key="5">
    <source>
        <dbReference type="ARBA" id="ARBA00022448"/>
    </source>
</evidence>
<protein>
    <recommendedName>
        <fullName evidence="11">Alpha-MPP</fullName>
    </recommendedName>
    <alternativeName>
        <fullName evidence="12">Inactive zinc metalloprotease alpha</fullName>
    </alternativeName>
</protein>
<dbReference type="InterPro" id="IPR007863">
    <property type="entry name" value="Peptidase_M16_C"/>
</dbReference>
<dbReference type="Pfam" id="PF12352">
    <property type="entry name" value="V-SNARE_C"/>
    <property type="match status" value="1"/>
</dbReference>
<comment type="function">
    <text evidence="1">Substrate recognition and binding subunit of the essential mitochondrial processing protease (MPP), which cleaves the mitochondrial sequence off newly imported precursors proteins.</text>
</comment>
<dbReference type="GO" id="GO:0005739">
    <property type="term" value="C:mitochondrion"/>
    <property type="evidence" value="ECO:0007669"/>
    <property type="project" value="TreeGrafter"/>
</dbReference>
<feature type="region of interest" description="Disordered" evidence="15">
    <location>
        <begin position="1065"/>
        <end position="1119"/>
    </location>
</feature>
<evidence type="ECO:0000256" key="8">
    <source>
        <dbReference type="ARBA" id="ARBA00022989"/>
    </source>
</evidence>
<dbReference type="SUPFAM" id="SSF63411">
    <property type="entry name" value="LuxS/MPP-like metallohydrolase"/>
    <property type="match status" value="2"/>
</dbReference>
<accession>A0A4T0QK44</accession>
<dbReference type="Gene3D" id="1.20.58.1180">
    <property type="match status" value="1"/>
</dbReference>
<dbReference type="InterPro" id="IPR009091">
    <property type="entry name" value="RCC1/BLIP-II"/>
</dbReference>
<dbReference type="GO" id="GO:0016192">
    <property type="term" value="P:vesicle-mediated transport"/>
    <property type="evidence" value="ECO:0007669"/>
    <property type="project" value="InterPro"/>
</dbReference>
<dbReference type="SUPFAM" id="SSF47661">
    <property type="entry name" value="t-snare proteins"/>
    <property type="match status" value="1"/>
</dbReference>
<dbReference type="Pfam" id="PF00675">
    <property type="entry name" value="Peptidase_M16"/>
    <property type="match status" value="1"/>
</dbReference>
<dbReference type="SUPFAM" id="SSF54695">
    <property type="entry name" value="POZ domain"/>
    <property type="match status" value="1"/>
</dbReference>
<dbReference type="SUPFAM" id="SSF50985">
    <property type="entry name" value="RCC1/BLIP-II"/>
    <property type="match status" value="1"/>
</dbReference>
<dbReference type="InterPro" id="IPR011333">
    <property type="entry name" value="SKP1/BTB/POZ_sf"/>
</dbReference>
<evidence type="ECO:0000256" key="1">
    <source>
        <dbReference type="ARBA" id="ARBA00002123"/>
    </source>
</evidence>
<dbReference type="PROSITE" id="PS00143">
    <property type="entry name" value="INSULINASE"/>
    <property type="match status" value="1"/>
</dbReference>
<feature type="compositionally biased region" description="Basic and acidic residues" evidence="15">
    <location>
        <begin position="1088"/>
        <end position="1104"/>
    </location>
</feature>